<reference evidence="3 4" key="1">
    <citation type="journal article" date="2017" name="BMC Genomics">
        <title>Whole-genome assembly of Babesia ovata and comparative genomics between closely related pathogens.</title>
        <authorList>
            <person name="Yamagishi J."/>
            <person name="Asada M."/>
            <person name="Hakimi H."/>
            <person name="Tanaka T.Q."/>
            <person name="Sugimoto C."/>
            <person name="Kawazu S."/>
        </authorList>
    </citation>
    <scope>NUCLEOTIDE SEQUENCE [LARGE SCALE GENOMIC DNA]</scope>
    <source>
        <strain evidence="3 4">Miyake</strain>
    </source>
</reference>
<sequence length="274" mass="29150">MLVAEPFGQHFAQLLACPRTSRETPEPEGSETGHPIWSAGTRVALRLTADVADLVRQVAGEAVIEVGHQGRFIGALRKSEHDKQSTEDMQHHVQAIVGVLRVMQSHGVAIEVNGVGCGCVTKAEHPGEQGRGVGGDIVKGGGQICGGDCVGLRGHVPFGICGIIVGVVEHGFNLLLKALIHPIVREACQPYEHLVTTEARKDVKEIIIILFISLNGGAFSEVSILVGVLHHLSEQFMDVLTLHVVGVLQLRVVLAFVGGHFESAAGKEIAEFTA</sequence>
<evidence type="ECO:0000256" key="1">
    <source>
        <dbReference type="SAM" id="MobiDB-lite"/>
    </source>
</evidence>
<evidence type="ECO:0000256" key="2">
    <source>
        <dbReference type="SAM" id="Phobius"/>
    </source>
</evidence>
<feature type="region of interest" description="Disordered" evidence="1">
    <location>
        <begin position="17"/>
        <end position="36"/>
    </location>
</feature>
<comment type="caution">
    <text evidence="3">The sequence shown here is derived from an EMBL/GenBank/DDBJ whole genome shotgun (WGS) entry which is preliminary data.</text>
</comment>
<dbReference type="Proteomes" id="UP000236319">
    <property type="component" value="Unassembled WGS sequence"/>
</dbReference>
<keyword evidence="2" id="KW-0472">Membrane</keyword>
<evidence type="ECO:0000313" key="4">
    <source>
        <dbReference type="Proteomes" id="UP000236319"/>
    </source>
</evidence>
<evidence type="ECO:0000313" key="3">
    <source>
        <dbReference type="EMBL" id="GBE62887.1"/>
    </source>
</evidence>
<name>A0A2H6KIS7_9APIC</name>
<gene>
    <name evidence="3" type="ORF">BOVATA_043800</name>
</gene>
<keyword evidence="2" id="KW-1133">Transmembrane helix</keyword>
<keyword evidence="4" id="KW-1185">Reference proteome</keyword>
<feature type="transmembrane region" description="Helical" evidence="2">
    <location>
        <begin position="206"/>
        <end position="228"/>
    </location>
</feature>
<dbReference type="VEuPathDB" id="PiroplasmaDB:BOVATA_043800"/>
<protein>
    <submittedName>
        <fullName evidence="3">Methyl-accepting chemotaxis, putative</fullName>
    </submittedName>
</protein>
<dbReference type="RefSeq" id="XP_028869130.1">
    <property type="nucleotide sequence ID" value="XM_029013297.1"/>
</dbReference>
<dbReference type="EMBL" id="BDSA01000007">
    <property type="protein sequence ID" value="GBE62887.1"/>
    <property type="molecule type" value="Genomic_DNA"/>
</dbReference>
<dbReference type="GeneID" id="39876657"/>
<accession>A0A2H6KIS7</accession>
<organism evidence="3 4">
    <name type="scientific">Babesia ovata</name>
    <dbReference type="NCBI Taxonomy" id="189622"/>
    <lineage>
        <taxon>Eukaryota</taxon>
        <taxon>Sar</taxon>
        <taxon>Alveolata</taxon>
        <taxon>Apicomplexa</taxon>
        <taxon>Aconoidasida</taxon>
        <taxon>Piroplasmida</taxon>
        <taxon>Babesiidae</taxon>
        <taxon>Babesia</taxon>
    </lineage>
</organism>
<proteinExistence type="predicted"/>
<dbReference type="AlphaFoldDB" id="A0A2H6KIS7"/>
<feature type="transmembrane region" description="Helical" evidence="2">
    <location>
        <begin position="240"/>
        <end position="259"/>
    </location>
</feature>
<keyword evidence="2" id="KW-0812">Transmembrane</keyword>